<evidence type="ECO:0000313" key="2">
    <source>
        <dbReference type="WBParaSite" id="nRc.2.0.1.t15006-RA"/>
    </source>
</evidence>
<sequence>MNNRIYRLCRKQKAM</sequence>
<evidence type="ECO:0000313" key="1">
    <source>
        <dbReference type="Proteomes" id="UP000887565"/>
    </source>
</evidence>
<accession>A0A915IM10</accession>
<proteinExistence type="predicted"/>
<organism evidence="1 2">
    <name type="scientific">Romanomermis culicivorax</name>
    <name type="common">Nematode worm</name>
    <dbReference type="NCBI Taxonomy" id="13658"/>
    <lineage>
        <taxon>Eukaryota</taxon>
        <taxon>Metazoa</taxon>
        <taxon>Ecdysozoa</taxon>
        <taxon>Nematoda</taxon>
        <taxon>Enoplea</taxon>
        <taxon>Dorylaimia</taxon>
        <taxon>Mermithida</taxon>
        <taxon>Mermithoidea</taxon>
        <taxon>Mermithidae</taxon>
        <taxon>Romanomermis</taxon>
    </lineage>
</organism>
<reference evidence="2" key="1">
    <citation type="submission" date="2022-11" db="UniProtKB">
        <authorList>
            <consortium name="WormBaseParasite"/>
        </authorList>
    </citation>
    <scope>IDENTIFICATION</scope>
</reference>
<protein>
    <submittedName>
        <fullName evidence="2">Uncharacterized protein</fullName>
    </submittedName>
</protein>
<name>A0A915IM10_ROMCU</name>
<keyword evidence="1" id="KW-1185">Reference proteome</keyword>
<dbReference type="Proteomes" id="UP000887565">
    <property type="component" value="Unplaced"/>
</dbReference>
<dbReference type="WBParaSite" id="nRc.2.0.1.t15006-RA">
    <property type="protein sequence ID" value="nRc.2.0.1.t15006-RA"/>
    <property type="gene ID" value="nRc.2.0.1.g15006"/>
</dbReference>